<keyword evidence="2" id="KW-0472">Membrane</keyword>
<dbReference type="Proteomes" id="UP000515312">
    <property type="component" value="Chromosome"/>
</dbReference>
<dbReference type="GO" id="GO:0016780">
    <property type="term" value="F:phosphotransferase activity, for other substituted phosphate groups"/>
    <property type="evidence" value="ECO:0007669"/>
    <property type="project" value="TreeGrafter"/>
</dbReference>
<sequence>MTLLDSIDEGTARSLLSSSTDERIALCEDAFRRMLVIERKRTERSGKPFLLVLLEAGNNQDSGKNGKALESLMSALLSSTRETDVIGWYKHQTTVGAMFTGLLADEKNSILSILLTRISNALREILTFEQFSQVSISFHFYPDDWDQDGSGRPSNAALYPDLSSRDDAKRSLLGVKRAMDIVGSCLTLIICAPVLLFIGAAIKLSSNGPILFKQQRVGRHGQCFTFLKFRSMHVNNDHSAHKEYVTKLIAGEASRESMNGNGDGVYKLANDKRITPLGRLLRRSSLDELPQFLNVLRGDMSLVGPRPAIPYEVATYQTWHRRRVLDVKPGITGLWQVNGRNRLKFDEMVRLDLQYAKSWSPWLDLKILMLTPRAVLKGAC</sequence>
<dbReference type="AlphaFoldDB" id="A0A7G8BLR1"/>
<protein>
    <submittedName>
        <fullName evidence="4">Sugar transferase</fullName>
    </submittedName>
</protein>
<feature type="domain" description="Bacterial sugar transferase" evidence="3">
    <location>
        <begin position="176"/>
        <end position="377"/>
    </location>
</feature>
<evidence type="ECO:0000259" key="3">
    <source>
        <dbReference type="Pfam" id="PF02397"/>
    </source>
</evidence>
<keyword evidence="2" id="KW-1133">Transmembrane helix</keyword>
<evidence type="ECO:0000256" key="1">
    <source>
        <dbReference type="ARBA" id="ARBA00006464"/>
    </source>
</evidence>
<keyword evidence="4" id="KW-0808">Transferase</keyword>
<dbReference type="PANTHER" id="PTHR30576:SF10">
    <property type="entry name" value="SLL5057 PROTEIN"/>
    <property type="match status" value="1"/>
</dbReference>
<evidence type="ECO:0000313" key="4">
    <source>
        <dbReference type="EMBL" id="QNI33481.1"/>
    </source>
</evidence>
<accession>A0A7G8BLR1</accession>
<proteinExistence type="inferred from homology"/>
<organism evidence="4 5">
    <name type="scientific">Alloacidobacterium dinghuense</name>
    <dbReference type="NCBI Taxonomy" id="2763107"/>
    <lineage>
        <taxon>Bacteria</taxon>
        <taxon>Pseudomonadati</taxon>
        <taxon>Acidobacteriota</taxon>
        <taxon>Terriglobia</taxon>
        <taxon>Terriglobales</taxon>
        <taxon>Acidobacteriaceae</taxon>
        <taxon>Alloacidobacterium</taxon>
    </lineage>
</organism>
<feature type="transmembrane region" description="Helical" evidence="2">
    <location>
        <begin position="178"/>
        <end position="202"/>
    </location>
</feature>
<reference evidence="4 5" key="1">
    <citation type="submission" date="2020-08" db="EMBL/GenBank/DDBJ databases">
        <title>Edaphobacter telluris sp. nov. and Acidobacterium dinghuensis sp. nov., two acidobacteria isolated from forest soil.</title>
        <authorList>
            <person name="Fu J."/>
            <person name="Qiu L."/>
        </authorList>
    </citation>
    <scope>NUCLEOTIDE SEQUENCE [LARGE SCALE GENOMIC DNA]</scope>
    <source>
        <strain evidence="4">4Y35</strain>
    </source>
</reference>
<name>A0A7G8BLR1_9BACT</name>
<dbReference type="EMBL" id="CP060394">
    <property type="protein sequence ID" value="QNI33481.1"/>
    <property type="molecule type" value="Genomic_DNA"/>
</dbReference>
<keyword evidence="2" id="KW-0812">Transmembrane</keyword>
<dbReference type="Pfam" id="PF02397">
    <property type="entry name" value="Bac_transf"/>
    <property type="match status" value="1"/>
</dbReference>
<gene>
    <name evidence="4" type="ORF">H7849_05905</name>
</gene>
<dbReference type="InterPro" id="IPR003362">
    <property type="entry name" value="Bact_transf"/>
</dbReference>
<dbReference type="KEGG" id="adin:H7849_05905"/>
<evidence type="ECO:0000313" key="5">
    <source>
        <dbReference type="Proteomes" id="UP000515312"/>
    </source>
</evidence>
<dbReference type="PANTHER" id="PTHR30576">
    <property type="entry name" value="COLANIC BIOSYNTHESIS UDP-GLUCOSE LIPID CARRIER TRANSFERASE"/>
    <property type="match status" value="1"/>
</dbReference>
<evidence type="ECO:0000256" key="2">
    <source>
        <dbReference type="SAM" id="Phobius"/>
    </source>
</evidence>
<comment type="similarity">
    <text evidence="1">Belongs to the bacterial sugar transferase family.</text>
</comment>
<dbReference type="RefSeq" id="WP_186744945.1">
    <property type="nucleotide sequence ID" value="NZ_CP060394.1"/>
</dbReference>
<keyword evidence="5" id="KW-1185">Reference proteome</keyword>